<dbReference type="Pfam" id="PF00067">
    <property type="entry name" value="p450"/>
    <property type="match status" value="1"/>
</dbReference>
<evidence type="ECO:0008006" key="5">
    <source>
        <dbReference type="Google" id="ProtNLM"/>
    </source>
</evidence>
<comment type="similarity">
    <text evidence="1">Belongs to the cytochrome P450 family.</text>
</comment>
<reference evidence="3 4" key="1">
    <citation type="submission" date="2024-01" db="EMBL/GenBank/DDBJ databases">
        <authorList>
            <person name="Waweru B."/>
        </authorList>
    </citation>
    <scope>NUCLEOTIDE SEQUENCE [LARGE SCALE GENOMIC DNA]</scope>
</reference>
<dbReference type="Proteomes" id="UP001314170">
    <property type="component" value="Unassembled WGS sequence"/>
</dbReference>
<organism evidence="3 4">
    <name type="scientific">Dovyalis caffra</name>
    <dbReference type="NCBI Taxonomy" id="77055"/>
    <lineage>
        <taxon>Eukaryota</taxon>
        <taxon>Viridiplantae</taxon>
        <taxon>Streptophyta</taxon>
        <taxon>Embryophyta</taxon>
        <taxon>Tracheophyta</taxon>
        <taxon>Spermatophyta</taxon>
        <taxon>Magnoliopsida</taxon>
        <taxon>eudicotyledons</taxon>
        <taxon>Gunneridae</taxon>
        <taxon>Pentapetalae</taxon>
        <taxon>rosids</taxon>
        <taxon>fabids</taxon>
        <taxon>Malpighiales</taxon>
        <taxon>Salicaceae</taxon>
        <taxon>Flacourtieae</taxon>
        <taxon>Dovyalis</taxon>
    </lineage>
</organism>
<dbReference type="InterPro" id="IPR036396">
    <property type="entry name" value="Cyt_P450_sf"/>
</dbReference>
<dbReference type="GO" id="GO:0020037">
    <property type="term" value="F:heme binding"/>
    <property type="evidence" value="ECO:0007669"/>
    <property type="project" value="InterPro"/>
</dbReference>
<evidence type="ECO:0000256" key="1">
    <source>
        <dbReference type="ARBA" id="ARBA00010617"/>
    </source>
</evidence>
<accession>A0AAV1RP39</accession>
<keyword evidence="2" id="KW-1133">Transmembrane helix</keyword>
<proteinExistence type="inferred from homology"/>
<name>A0AAV1RP39_9ROSI</name>
<keyword evidence="4" id="KW-1185">Reference proteome</keyword>
<evidence type="ECO:0000313" key="3">
    <source>
        <dbReference type="EMBL" id="CAK7337212.1"/>
    </source>
</evidence>
<gene>
    <name evidence="3" type="ORF">DCAF_LOCUS12239</name>
</gene>
<evidence type="ECO:0000256" key="2">
    <source>
        <dbReference type="SAM" id="Phobius"/>
    </source>
</evidence>
<evidence type="ECO:0000313" key="4">
    <source>
        <dbReference type="Proteomes" id="UP001314170"/>
    </source>
</evidence>
<dbReference type="InterPro" id="IPR001128">
    <property type="entry name" value="Cyt_P450"/>
</dbReference>
<feature type="transmembrane region" description="Helical" evidence="2">
    <location>
        <begin position="12"/>
        <end position="29"/>
    </location>
</feature>
<sequence>MVSTSIFQETYQSFFLVFLLALPLLFFILKQKFSNASPLPPGPKPWPIIGNLLHIGNKPHVAFLKLAEVHGPLISLRLGSQLVVVGSSRAAAIEILKTRDQELSGRCVPHVSFAKDPEMNKDSIAWTFECTDKWKFFRTLMRTELFSLKVVDGQSTVREKMVRRMMDFLSKKGGVSVQIREVVFVYTFNTLANIYLSKDLIDFEGGESERVSVLVREMMELFTALNVSDLYPILGGLDLQGLSRKTNECVGKLRDLWESIIKERRESKDADSCSSNHKDFLDVLLESGFSDEQISFTFVVCIDFSGQNILILFFYKLCKTFSFSLACVI</sequence>
<dbReference type="PANTHER" id="PTHR47950:SF6">
    <property type="entry name" value="CYTOCHROME P450"/>
    <property type="match status" value="1"/>
</dbReference>
<dbReference type="GO" id="GO:0005506">
    <property type="term" value="F:iron ion binding"/>
    <property type="evidence" value="ECO:0007669"/>
    <property type="project" value="InterPro"/>
</dbReference>
<dbReference type="Gene3D" id="1.10.630.10">
    <property type="entry name" value="Cytochrome P450"/>
    <property type="match status" value="1"/>
</dbReference>
<dbReference type="GO" id="GO:0016705">
    <property type="term" value="F:oxidoreductase activity, acting on paired donors, with incorporation or reduction of molecular oxygen"/>
    <property type="evidence" value="ECO:0007669"/>
    <property type="project" value="InterPro"/>
</dbReference>
<keyword evidence="2" id="KW-0472">Membrane</keyword>
<dbReference type="SUPFAM" id="SSF48264">
    <property type="entry name" value="Cytochrome P450"/>
    <property type="match status" value="1"/>
</dbReference>
<dbReference type="PANTHER" id="PTHR47950">
    <property type="entry name" value="CYTOCHROME P450, FAMILY 76, SUBFAMILY C, POLYPEPTIDE 5-RELATED"/>
    <property type="match status" value="1"/>
</dbReference>
<comment type="caution">
    <text evidence="3">The sequence shown here is derived from an EMBL/GenBank/DDBJ whole genome shotgun (WGS) entry which is preliminary data.</text>
</comment>
<dbReference type="AlphaFoldDB" id="A0AAV1RP39"/>
<keyword evidence="2" id="KW-0812">Transmembrane</keyword>
<protein>
    <recommendedName>
        <fullName evidence="5">Cytochrome P450</fullName>
    </recommendedName>
</protein>
<dbReference type="EMBL" id="CAWUPB010001010">
    <property type="protein sequence ID" value="CAK7337212.1"/>
    <property type="molecule type" value="Genomic_DNA"/>
</dbReference>
<dbReference type="GO" id="GO:0004497">
    <property type="term" value="F:monooxygenase activity"/>
    <property type="evidence" value="ECO:0007669"/>
    <property type="project" value="InterPro"/>
</dbReference>